<feature type="transmembrane region" description="Helical" evidence="2">
    <location>
        <begin position="524"/>
        <end position="549"/>
    </location>
</feature>
<accession>A0A0M0K517</accession>
<dbReference type="EMBL" id="JWZX01001447">
    <property type="protein sequence ID" value="KOO33707.1"/>
    <property type="molecule type" value="Genomic_DNA"/>
</dbReference>
<keyword evidence="4" id="KW-1185">Reference proteome</keyword>
<feature type="transmembrane region" description="Helical" evidence="2">
    <location>
        <begin position="364"/>
        <end position="382"/>
    </location>
</feature>
<evidence type="ECO:0000256" key="2">
    <source>
        <dbReference type="SAM" id="Phobius"/>
    </source>
</evidence>
<proteinExistence type="predicted"/>
<feature type="region of interest" description="Disordered" evidence="1">
    <location>
        <begin position="735"/>
        <end position="771"/>
    </location>
</feature>
<protein>
    <submittedName>
        <fullName evidence="3">Uncharacterized protein</fullName>
    </submittedName>
</protein>
<evidence type="ECO:0000256" key="1">
    <source>
        <dbReference type="SAM" id="MobiDB-lite"/>
    </source>
</evidence>
<evidence type="ECO:0000313" key="4">
    <source>
        <dbReference type="Proteomes" id="UP000037460"/>
    </source>
</evidence>
<keyword evidence="2" id="KW-0472">Membrane</keyword>
<gene>
    <name evidence="3" type="ORF">Ctob_016427</name>
</gene>
<keyword evidence="2" id="KW-1133">Transmembrane helix</keyword>
<comment type="caution">
    <text evidence="3">The sequence shown here is derived from an EMBL/GenBank/DDBJ whole genome shotgun (WGS) entry which is preliminary data.</text>
</comment>
<sequence length="947" mass="105569">MTLPLDSNLNLRRLRARLQGYPDQNLVSNLLEGIRFEADVELQTVLVPHLISLPMGFTSVRNELYRLQKLGWYKFFDHLPFWPIYVNGQGATSRKMEDRYRRTTECGGPRRPTFDGSKLRALSLNEASSVRHMPAWYKFRHDAPWKKYLHERALHEPLEWGTPSQRPPEIKPTLKAVMRDLSILLAAARHLDEPIYVFGDDAKDYFNQLAIASEDWWKLGVVFIHADDVAAPRPAHERLFFVSERRLGFGARPSSNIAQRFSEALLHFLREDMDAAEADVPFDVRPSAASWRAARASIRRLEEFEPAERRAQFRLYIVHMYTDDPIFAVVGVQRAVRLLRIWMSLVSDVGLIMAIEEKRHLGTWAPWLGVILLAGLGFVLIPKAKLLRTVQRIDELLTSGLPFQDYRSLIGLIEHLRCIYGAQRSAMYGLYLPHGSLRVRHEGPAALIRPNGFQTEQLERHRTLLMNTGGAPVTAALKRGDGAAAPPFAVKFVVSADAATDSAPPGIGGFCHGLYWYVPIPEAWLVYMHITVLELLATGMGAIALAPYLRHAQRIRLQSDALATPFVLSRHGAHSPTLMLAHHQLLQDDRYLAVAANADIQHLDGDSNAFSDSVSRALWERFRLLCRAANIQPVRVQVPEHALALLRRVADAARLSGVRIRRSQYVRPDPVLPPAMLMLGRRATACEEADAVAKIGARLAAALRVAMAPPRRPSHGGQAARIISERLAGRLRGESAVALPERPTTPAPKASSPSKAPPAPRGRTRTTQVEARPLAARQGKLSLTTIGKLRLLALPRPAAAAPSPARDALRAAAGVQAHRRAALFANAGFGSNHNVDQLAELLKHASDLADFGVSHGTRRKNEAAWAHWEQFAELVGFDPLLSADQARNYPSEVGTLLATFLLYVYPKMKGKRGRQWASPRSAFAYVLSIIRIFREWKIVLPPAKVVQ</sequence>
<reference evidence="4" key="1">
    <citation type="journal article" date="2015" name="PLoS Genet.">
        <title>Genome Sequence and Transcriptome Analyses of Chrysochromulina tobin: Metabolic Tools for Enhanced Algal Fitness in the Prominent Order Prymnesiales (Haptophyceae).</title>
        <authorList>
            <person name="Hovde B.T."/>
            <person name="Deodato C.R."/>
            <person name="Hunsperger H.M."/>
            <person name="Ryken S.A."/>
            <person name="Yost W."/>
            <person name="Jha R.K."/>
            <person name="Patterson J."/>
            <person name="Monnat R.J. Jr."/>
            <person name="Barlow S.B."/>
            <person name="Starkenburg S.R."/>
            <person name="Cattolico R.A."/>
        </authorList>
    </citation>
    <scope>NUCLEOTIDE SEQUENCE</scope>
    <source>
        <strain evidence="4">CCMP291</strain>
    </source>
</reference>
<dbReference type="AlphaFoldDB" id="A0A0M0K517"/>
<name>A0A0M0K517_9EUKA</name>
<evidence type="ECO:0000313" key="3">
    <source>
        <dbReference type="EMBL" id="KOO33707.1"/>
    </source>
</evidence>
<organism evidence="3 4">
    <name type="scientific">Chrysochromulina tobinii</name>
    <dbReference type="NCBI Taxonomy" id="1460289"/>
    <lineage>
        <taxon>Eukaryota</taxon>
        <taxon>Haptista</taxon>
        <taxon>Haptophyta</taxon>
        <taxon>Prymnesiophyceae</taxon>
        <taxon>Prymnesiales</taxon>
        <taxon>Chrysochromulinaceae</taxon>
        <taxon>Chrysochromulina</taxon>
    </lineage>
</organism>
<keyword evidence="2" id="KW-0812">Transmembrane</keyword>
<feature type="non-terminal residue" evidence="3">
    <location>
        <position position="947"/>
    </location>
</feature>
<dbReference type="OrthoDB" id="10686397at2759"/>
<dbReference type="Proteomes" id="UP000037460">
    <property type="component" value="Unassembled WGS sequence"/>
</dbReference>